<evidence type="ECO:0000313" key="2">
    <source>
        <dbReference type="EMBL" id="GAE44091.1"/>
    </source>
</evidence>
<organism evidence="2 3">
    <name type="scientific">Mesobacillus boroniphilus JCM 21738</name>
    <dbReference type="NCBI Taxonomy" id="1294265"/>
    <lineage>
        <taxon>Bacteria</taxon>
        <taxon>Bacillati</taxon>
        <taxon>Bacillota</taxon>
        <taxon>Bacilli</taxon>
        <taxon>Bacillales</taxon>
        <taxon>Bacillaceae</taxon>
        <taxon>Mesobacillus</taxon>
    </lineage>
</organism>
<dbReference type="RefSeq" id="WP_023613729.1">
    <property type="nucleotide sequence ID" value="NZ_BAUW01000005.1"/>
</dbReference>
<dbReference type="eggNOG" id="ENOG5032V4K">
    <property type="taxonomic scope" value="Bacteria"/>
</dbReference>
<protein>
    <recommendedName>
        <fullName evidence="4">Lipopolysaccharide biosynthesis protein</fullName>
    </recommendedName>
</protein>
<keyword evidence="1" id="KW-0812">Transmembrane</keyword>
<accession>W4RIH0</accession>
<dbReference type="Proteomes" id="UP000018949">
    <property type="component" value="Unassembled WGS sequence"/>
</dbReference>
<dbReference type="EMBL" id="BAUW01000005">
    <property type="protein sequence ID" value="GAE44091.1"/>
    <property type="molecule type" value="Genomic_DNA"/>
</dbReference>
<feature type="transmembrane region" description="Helical" evidence="1">
    <location>
        <begin position="23"/>
        <end position="42"/>
    </location>
</feature>
<dbReference type="AlphaFoldDB" id="W4RIH0"/>
<sequence>MTEEKKRFVLYEYLLYFWKHKNYFLLIPILTTLLIAGVVYALKGNDGYTGTAFVYTGSIETPDLTSPKNLEADFEKINPKVDVFVSGKRNVKITLKGKSKAKVENDLKEMVSEYYKRLDEQYDKQLVASVPYVFDLEASYKAKEKVLEHYMDKLEEQISTPSQYNDTKELIIKTEESIAEEKAIVHRMMGTISFFEPPEVLNKETTKADTYLKESIAAGLILGFVLAFAILILLKYIEDARRYYNKD</sequence>
<keyword evidence="3" id="KW-1185">Reference proteome</keyword>
<proteinExistence type="predicted"/>
<comment type="caution">
    <text evidence="2">The sequence shown here is derived from an EMBL/GenBank/DDBJ whole genome shotgun (WGS) entry which is preliminary data.</text>
</comment>
<evidence type="ECO:0008006" key="4">
    <source>
        <dbReference type="Google" id="ProtNLM"/>
    </source>
</evidence>
<name>W4RIH0_9BACI</name>
<reference evidence="2 3" key="1">
    <citation type="submission" date="2013-12" db="EMBL/GenBank/DDBJ databases">
        <title>NBRP : Genome information of microbial organism related human and environment.</title>
        <authorList>
            <person name="Hattori M."/>
            <person name="Oshima K."/>
            <person name="Inaba H."/>
            <person name="Suda W."/>
            <person name="Sakamoto M."/>
            <person name="Iino T."/>
            <person name="Kitahara M."/>
            <person name="Oshida Y."/>
            <person name="Iida T."/>
            <person name="Kudo T."/>
            <person name="Itoh T."/>
            <person name="Ahmed I."/>
            <person name="Ohkuma M."/>
        </authorList>
    </citation>
    <scope>NUCLEOTIDE SEQUENCE [LARGE SCALE GENOMIC DNA]</scope>
    <source>
        <strain evidence="2 3">JCM 21738</strain>
    </source>
</reference>
<evidence type="ECO:0000313" key="3">
    <source>
        <dbReference type="Proteomes" id="UP000018949"/>
    </source>
</evidence>
<feature type="transmembrane region" description="Helical" evidence="1">
    <location>
        <begin position="216"/>
        <end position="237"/>
    </location>
</feature>
<keyword evidence="1" id="KW-0472">Membrane</keyword>
<gene>
    <name evidence="2" type="ORF">JCM21738_772</name>
</gene>
<evidence type="ECO:0000256" key="1">
    <source>
        <dbReference type="SAM" id="Phobius"/>
    </source>
</evidence>
<keyword evidence="1" id="KW-1133">Transmembrane helix</keyword>